<keyword evidence="3" id="KW-1185">Reference proteome</keyword>
<reference evidence="2" key="1">
    <citation type="submission" date="2021-03" db="EMBL/GenBank/DDBJ databases">
        <authorList>
            <person name="Tagirdzhanova G."/>
        </authorList>
    </citation>
    <scope>NUCLEOTIDE SEQUENCE</scope>
</reference>
<evidence type="ECO:0000256" key="1">
    <source>
        <dbReference type="SAM" id="MobiDB-lite"/>
    </source>
</evidence>
<proteinExistence type="predicted"/>
<evidence type="ECO:0000313" key="2">
    <source>
        <dbReference type="EMBL" id="CAF9927478.1"/>
    </source>
</evidence>
<dbReference type="Proteomes" id="UP000664534">
    <property type="component" value="Unassembled WGS sequence"/>
</dbReference>
<organism evidence="2 3">
    <name type="scientific">Imshaugia aleurites</name>
    <dbReference type="NCBI Taxonomy" id="172621"/>
    <lineage>
        <taxon>Eukaryota</taxon>
        <taxon>Fungi</taxon>
        <taxon>Dikarya</taxon>
        <taxon>Ascomycota</taxon>
        <taxon>Pezizomycotina</taxon>
        <taxon>Lecanoromycetes</taxon>
        <taxon>OSLEUM clade</taxon>
        <taxon>Lecanoromycetidae</taxon>
        <taxon>Lecanorales</taxon>
        <taxon>Lecanorineae</taxon>
        <taxon>Parmeliaceae</taxon>
        <taxon>Imshaugia</taxon>
    </lineage>
</organism>
<dbReference type="OrthoDB" id="5421667at2759"/>
<dbReference type="AlphaFoldDB" id="A0A8H3FTE2"/>
<feature type="region of interest" description="Disordered" evidence="1">
    <location>
        <begin position="110"/>
        <end position="132"/>
    </location>
</feature>
<name>A0A8H3FTE2_9LECA</name>
<protein>
    <submittedName>
        <fullName evidence="2">Uncharacterized protein</fullName>
    </submittedName>
</protein>
<sequence length="132" mass="14336">MFKYTALGSILPVVSAARALEEFYSSIAERAAGPWQLVPQTEFFSIKEGNFALVFASMGDTIPWDFVKDLAEKLWLSARLGMANMFDVVYLDDTGQIAVNIALRLVDESGSLSSSGSDYREGSVPSVVSPSD</sequence>
<comment type="caution">
    <text evidence="2">The sequence shown here is derived from an EMBL/GenBank/DDBJ whole genome shotgun (WGS) entry which is preliminary data.</text>
</comment>
<gene>
    <name evidence="2" type="ORF">IMSHALPRED_007229</name>
</gene>
<accession>A0A8H3FTE2</accession>
<dbReference type="EMBL" id="CAJPDT010000046">
    <property type="protein sequence ID" value="CAF9927478.1"/>
    <property type="molecule type" value="Genomic_DNA"/>
</dbReference>
<evidence type="ECO:0000313" key="3">
    <source>
        <dbReference type="Proteomes" id="UP000664534"/>
    </source>
</evidence>